<keyword evidence="8" id="KW-0106">Calcium</keyword>
<dbReference type="EC" id="5.1.3.3" evidence="6 11"/>
<dbReference type="UniPathway" id="UPA00242"/>
<dbReference type="InterPro" id="IPR047215">
    <property type="entry name" value="Galactose_mutarotase-like"/>
</dbReference>
<evidence type="ECO:0000313" key="15">
    <source>
        <dbReference type="EMBL" id="QKJ30932.1"/>
    </source>
</evidence>
<feature type="active site" description="Proton donor" evidence="12">
    <location>
        <position position="161"/>
    </location>
</feature>
<dbReference type="GO" id="GO:0030246">
    <property type="term" value="F:carbohydrate binding"/>
    <property type="evidence" value="ECO:0007669"/>
    <property type="project" value="InterPro"/>
</dbReference>
<evidence type="ECO:0000256" key="13">
    <source>
        <dbReference type="PIRSR" id="PIRSR005096-2"/>
    </source>
</evidence>
<comment type="similarity">
    <text evidence="4 11">Belongs to the aldose epimerase family.</text>
</comment>
<comment type="cofactor">
    <cofactor evidence="2">
        <name>Ca(2+)</name>
        <dbReference type="ChEBI" id="CHEBI:29108"/>
    </cofactor>
</comment>
<dbReference type="NCBIfam" id="NF008277">
    <property type="entry name" value="PRK11055.1"/>
    <property type="match status" value="1"/>
</dbReference>
<dbReference type="InterPro" id="IPR018052">
    <property type="entry name" value="Ald1_epimerase_CS"/>
</dbReference>
<protein>
    <recommendedName>
        <fullName evidence="7 11">Aldose 1-epimerase</fullName>
        <ecNumber evidence="6 11">5.1.3.3</ecNumber>
    </recommendedName>
</protein>
<dbReference type="PANTHER" id="PTHR10091:SF0">
    <property type="entry name" value="GALACTOSE MUTAROTASE"/>
    <property type="match status" value="1"/>
</dbReference>
<evidence type="ECO:0000313" key="16">
    <source>
        <dbReference type="Proteomes" id="UP000505355"/>
    </source>
</evidence>
<feature type="binding site" evidence="14">
    <location>
        <begin position="66"/>
        <end position="67"/>
    </location>
    <ligand>
        <name>beta-D-galactose</name>
        <dbReference type="ChEBI" id="CHEBI:27667"/>
    </ligand>
</feature>
<comment type="subunit">
    <text evidence="5">Monomer.</text>
</comment>
<keyword evidence="16" id="KW-1185">Reference proteome</keyword>
<evidence type="ECO:0000256" key="14">
    <source>
        <dbReference type="PIRSR" id="PIRSR005096-3"/>
    </source>
</evidence>
<evidence type="ECO:0000256" key="5">
    <source>
        <dbReference type="ARBA" id="ARBA00011245"/>
    </source>
</evidence>
<sequence length="333" mass="36693">MQARFITLKNQYLQVTLTNYGARVTGLLVNDKDGNSVDVVAGFATVEDYLNATAPYYGATIGRFANRIANGQFTIKDTAYQLPVNNGPNCLHGGSGFHDKVWEITEAQDQFAVMTLFSPHGEDGFPGDLKVKVIFTLIDNALLIDYEATTDRDTVVNLTNHAYFNLNGEGSGSILNHSMQINAAAYTRINENLIPVGKLSAVAMSPFDFREPYTIGERIEADHEQLNIARGYDHNYVLNKVEGQKLIPAAKVTGDQTGIVMEVLTTEPGMQFYTGNFMDGTNTFKGGSKDDFRTTFALETQHFPDSPNQPTFPSTLLSRGGMFKSSTMYRFGV</sequence>
<feature type="binding site" evidence="13">
    <location>
        <position position="233"/>
    </location>
    <ligand>
        <name>beta-D-galactose</name>
        <dbReference type="ChEBI" id="CHEBI:27667"/>
    </ligand>
</feature>
<evidence type="ECO:0000256" key="9">
    <source>
        <dbReference type="ARBA" id="ARBA00023235"/>
    </source>
</evidence>
<dbReference type="PIRSF" id="PIRSF005096">
    <property type="entry name" value="GALM"/>
    <property type="match status" value="1"/>
</dbReference>
<evidence type="ECO:0000256" key="2">
    <source>
        <dbReference type="ARBA" id="ARBA00001913"/>
    </source>
</evidence>
<dbReference type="Pfam" id="PF01263">
    <property type="entry name" value="Aldose_epim"/>
    <property type="match status" value="1"/>
</dbReference>
<dbReference type="Proteomes" id="UP000505355">
    <property type="component" value="Chromosome"/>
</dbReference>
<evidence type="ECO:0000256" key="1">
    <source>
        <dbReference type="ARBA" id="ARBA00001614"/>
    </source>
</evidence>
<evidence type="ECO:0000256" key="3">
    <source>
        <dbReference type="ARBA" id="ARBA00005028"/>
    </source>
</evidence>
<dbReference type="InterPro" id="IPR011013">
    <property type="entry name" value="Gal_mutarotase_sf_dom"/>
</dbReference>
<evidence type="ECO:0000256" key="6">
    <source>
        <dbReference type="ARBA" id="ARBA00013185"/>
    </source>
</evidence>
<dbReference type="KEGG" id="mmab:HQ865_14630"/>
<dbReference type="RefSeq" id="WP_173415601.1">
    <property type="nucleotide sequence ID" value="NZ_CP054139.1"/>
</dbReference>
<dbReference type="PROSITE" id="PS00545">
    <property type="entry name" value="ALDOSE_1_EPIMERASE"/>
    <property type="match status" value="1"/>
</dbReference>
<dbReference type="Gene3D" id="2.70.98.10">
    <property type="match status" value="1"/>
</dbReference>
<feature type="binding site" evidence="14">
    <location>
        <begin position="161"/>
        <end position="163"/>
    </location>
    <ligand>
        <name>beta-D-galactose</name>
        <dbReference type="ChEBI" id="CHEBI:27667"/>
    </ligand>
</feature>
<evidence type="ECO:0000256" key="8">
    <source>
        <dbReference type="ARBA" id="ARBA00022837"/>
    </source>
</evidence>
<evidence type="ECO:0000256" key="7">
    <source>
        <dbReference type="ARBA" id="ARBA00014165"/>
    </source>
</evidence>
<evidence type="ECO:0000256" key="10">
    <source>
        <dbReference type="ARBA" id="ARBA00023277"/>
    </source>
</evidence>
<dbReference type="PANTHER" id="PTHR10091">
    <property type="entry name" value="ALDOSE-1-EPIMERASE"/>
    <property type="match status" value="1"/>
</dbReference>
<name>A0A7D4QG99_9SPHI</name>
<reference evidence="15 16" key="1">
    <citation type="submission" date="2020-05" db="EMBL/GenBank/DDBJ databases">
        <title>Mucilaginibacter mali sp. nov.</title>
        <authorList>
            <person name="Kim H.S."/>
            <person name="Lee K.C."/>
            <person name="Suh M.K."/>
            <person name="Kim J.-S."/>
            <person name="Han K.-I."/>
            <person name="Eom M.K."/>
            <person name="Shin Y.K."/>
            <person name="Lee J.-S."/>
        </authorList>
    </citation>
    <scope>NUCLEOTIDE SEQUENCE [LARGE SCALE GENOMIC DNA]</scope>
    <source>
        <strain evidence="15 16">G2-14</strain>
    </source>
</reference>
<dbReference type="GO" id="GO:0006006">
    <property type="term" value="P:glucose metabolic process"/>
    <property type="evidence" value="ECO:0007669"/>
    <property type="project" value="TreeGrafter"/>
</dbReference>
<dbReference type="CDD" id="cd09019">
    <property type="entry name" value="galactose_mutarotase_like"/>
    <property type="match status" value="1"/>
</dbReference>
<dbReference type="EMBL" id="CP054139">
    <property type="protein sequence ID" value="QKJ30932.1"/>
    <property type="molecule type" value="Genomic_DNA"/>
</dbReference>
<accession>A0A7D4QG99</accession>
<dbReference type="SUPFAM" id="SSF74650">
    <property type="entry name" value="Galactose mutarotase-like"/>
    <property type="match status" value="1"/>
</dbReference>
<dbReference type="InterPro" id="IPR015443">
    <property type="entry name" value="Aldose_1-epimerase"/>
</dbReference>
<comment type="pathway">
    <text evidence="3 11">Carbohydrate metabolism; hexose metabolism.</text>
</comment>
<dbReference type="AlphaFoldDB" id="A0A7D4QG99"/>
<dbReference type="InterPro" id="IPR008183">
    <property type="entry name" value="Aldose_1/G6P_1-epimerase"/>
</dbReference>
<evidence type="ECO:0000256" key="4">
    <source>
        <dbReference type="ARBA" id="ARBA00006206"/>
    </source>
</evidence>
<organism evidence="15 16">
    <name type="scientific">Mucilaginibacter mali</name>
    <dbReference type="NCBI Taxonomy" id="2740462"/>
    <lineage>
        <taxon>Bacteria</taxon>
        <taxon>Pseudomonadati</taxon>
        <taxon>Bacteroidota</taxon>
        <taxon>Sphingobacteriia</taxon>
        <taxon>Sphingobacteriales</taxon>
        <taxon>Sphingobacteriaceae</taxon>
        <taxon>Mucilaginibacter</taxon>
    </lineage>
</organism>
<dbReference type="GO" id="GO:0033499">
    <property type="term" value="P:galactose catabolic process via UDP-galactose, Leloir pathway"/>
    <property type="evidence" value="ECO:0007669"/>
    <property type="project" value="TreeGrafter"/>
</dbReference>
<comment type="catalytic activity">
    <reaction evidence="1 11">
        <text>alpha-D-glucose = beta-D-glucose</text>
        <dbReference type="Rhea" id="RHEA:10264"/>
        <dbReference type="ChEBI" id="CHEBI:15903"/>
        <dbReference type="ChEBI" id="CHEBI:17925"/>
        <dbReference type="EC" id="5.1.3.3"/>
    </reaction>
</comment>
<evidence type="ECO:0000256" key="12">
    <source>
        <dbReference type="PIRSR" id="PIRSR005096-1"/>
    </source>
</evidence>
<proteinExistence type="inferred from homology"/>
<keyword evidence="9 11" id="KW-0413">Isomerase</keyword>
<keyword evidence="10 11" id="KW-0119">Carbohydrate metabolism</keyword>
<dbReference type="InterPro" id="IPR014718">
    <property type="entry name" value="GH-type_carb-bd"/>
</dbReference>
<feature type="active site" description="Proton acceptor" evidence="12">
    <location>
        <position position="299"/>
    </location>
</feature>
<evidence type="ECO:0000256" key="11">
    <source>
        <dbReference type="PIRNR" id="PIRNR005096"/>
    </source>
</evidence>
<dbReference type="GO" id="GO:0004034">
    <property type="term" value="F:aldose 1-epimerase activity"/>
    <property type="evidence" value="ECO:0007669"/>
    <property type="project" value="UniProtKB-EC"/>
</dbReference>
<gene>
    <name evidence="15" type="ORF">HQ865_14630</name>
</gene>